<dbReference type="SUPFAM" id="SSF56784">
    <property type="entry name" value="HAD-like"/>
    <property type="match status" value="1"/>
</dbReference>
<keyword evidence="2" id="KW-1185">Reference proteome</keyword>
<accession>A0A916YGX6</accession>
<reference evidence="1" key="1">
    <citation type="journal article" date="2014" name="Int. J. Syst. Evol. Microbiol.">
        <title>Complete genome sequence of Corynebacterium casei LMG S-19264T (=DSM 44701T), isolated from a smear-ripened cheese.</title>
        <authorList>
            <consortium name="US DOE Joint Genome Institute (JGI-PGF)"/>
            <person name="Walter F."/>
            <person name="Albersmeier A."/>
            <person name="Kalinowski J."/>
            <person name="Ruckert C."/>
        </authorList>
    </citation>
    <scope>NUCLEOTIDE SEQUENCE</scope>
    <source>
        <strain evidence="1">CGMCC 1.15152</strain>
    </source>
</reference>
<dbReference type="PANTHER" id="PTHR43434">
    <property type="entry name" value="PHOSPHOGLYCOLATE PHOSPHATASE"/>
    <property type="match status" value="1"/>
</dbReference>
<dbReference type="Gene3D" id="3.40.50.1000">
    <property type="entry name" value="HAD superfamily/HAD-like"/>
    <property type="match status" value="1"/>
</dbReference>
<dbReference type="Proteomes" id="UP000633205">
    <property type="component" value="Unassembled WGS sequence"/>
</dbReference>
<dbReference type="InterPro" id="IPR050155">
    <property type="entry name" value="HAD-like_hydrolase_sf"/>
</dbReference>
<gene>
    <name evidence="1" type="ORF">GCM10010915_27950</name>
</gene>
<name>A0A916YGX6_9MICO</name>
<evidence type="ECO:0008006" key="3">
    <source>
        <dbReference type="Google" id="ProtNLM"/>
    </source>
</evidence>
<dbReference type="AlphaFoldDB" id="A0A916YGX6"/>
<proteinExistence type="predicted"/>
<dbReference type="InterPro" id="IPR036412">
    <property type="entry name" value="HAD-like_sf"/>
</dbReference>
<dbReference type="GO" id="GO:0008967">
    <property type="term" value="F:phosphoglycolate phosphatase activity"/>
    <property type="evidence" value="ECO:0007669"/>
    <property type="project" value="TreeGrafter"/>
</dbReference>
<dbReference type="PANTHER" id="PTHR43434:SF1">
    <property type="entry name" value="PHOSPHOGLYCOLATE PHOSPHATASE"/>
    <property type="match status" value="1"/>
</dbReference>
<organism evidence="1 2">
    <name type="scientific">Microbacterium faecale</name>
    <dbReference type="NCBI Taxonomy" id="1804630"/>
    <lineage>
        <taxon>Bacteria</taxon>
        <taxon>Bacillati</taxon>
        <taxon>Actinomycetota</taxon>
        <taxon>Actinomycetes</taxon>
        <taxon>Micrococcales</taxon>
        <taxon>Microbacteriaceae</taxon>
        <taxon>Microbacterium</taxon>
    </lineage>
</organism>
<evidence type="ECO:0000313" key="1">
    <source>
        <dbReference type="EMBL" id="GGD45101.1"/>
    </source>
</evidence>
<sequence length="224" mass="23332">MFDFDGTVAVGAGPVVAYAREVARHADEAFLARVEATIRAFDAGETDRFRDGYDIVGTLAEESGIDPEARQRAYLASRGLLGTPDAAAELAPGLAEILADLPRETRVVLATNAPAAGVEPALTAWGVRDRFDELIYDTGKPAGLAPIIERALADGPVLAIGDIVENDLSPATAVGADTALVGATAATSTAEVTMRAETLADLADQIVAWARAAQQTPFTTPSER</sequence>
<dbReference type="InterPro" id="IPR023214">
    <property type="entry name" value="HAD_sf"/>
</dbReference>
<dbReference type="GO" id="GO:0006281">
    <property type="term" value="P:DNA repair"/>
    <property type="evidence" value="ECO:0007669"/>
    <property type="project" value="TreeGrafter"/>
</dbReference>
<reference evidence="1" key="2">
    <citation type="submission" date="2020-09" db="EMBL/GenBank/DDBJ databases">
        <authorList>
            <person name="Sun Q."/>
            <person name="Zhou Y."/>
        </authorList>
    </citation>
    <scope>NUCLEOTIDE SEQUENCE</scope>
    <source>
        <strain evidence="1">CGMCC 1.15152</strain>
    </source>
</reference>
<dbReference type="Pfam" id="PF00702">
    <property type="entry name" value="Hydrolase"/>
    <property type="match status" value="1"/>
</dbReference>
<evidence type="ECO:0000313" key="2">
    <source>
        <dbReference type="Proteomes" id="UP000633205"/>
    </source>
</evidence>
<comment type="caution">
    <text evidence="1">The sequence shown here is derived from an EMBL/GenBank/DDBJ whole genome shotgun (WGS) entry which is preliminary data.</text>
</comment>
<dbReference type="EMBL" id="BMHO01000002">
    <property type="protein sequence ID" value="GGD45101.1"/>
    <property type="molecule type" value="Genomic_DNA"/>
</dbReference>
<protein>
    <recommendedName>
        <fullName evidence="3">HAD family hydrolase</fullName>
    </recommendedName>
</protein>